<proteinExistence type="inferred from homology"/>
<name>A0A9J6CRL2_POLVA</name>
<dbReference type="PANTHER" id="PTHR43115">
    <property type="entry name" value="DEHYDROGENASE/REDUCTASE SDR FAMILY MEMBER 11"/>
    <property type="match status" value="1"/>
</dbReference>
<keyword evidence="5" id="KW-1185">Reference proteome</keyword>
<comment type="caution">
    <text evidence="4">The sequence shown here is derived from an EMBL/GenBank/DDBJ whole genome shotgun (WGS) entry which is preliminary data.</text>
</comment>
<dbReference type="OrthoDB" id="417891at2759"/>
<dbReference type="InterPro" id="IPR002347">
    <property type="entry name" value="SDR_fam"/>
</dbReference>
<dbReference type="EMBL" id="JADBJN010000001">
    <property type="protein sequence ID" value="KAG5684841.1"/>
    <property type="molecule type" value="Genomic_DNA"/>
</dbReference>
<dbReference type="PRINTS" id="PR00081">
    <property type="entry name" value="GDHRDH"/>
</dbReference>
<sequence length="220" mass="24514">MDKWKNSVVIVIGANSGVGLAILKKLAQSGLKVVGFDIKLDAIEKLKVELKNAKIYSWACDITKDDITEASFQWVEKNVGSIDILINCAGQHKSINTLSQQNSMAEIISHIDVNYIAVIRCIRLAFKYMEARDTHGYIVNVNCNSSTNIAVKATLDAMRAELNQLRNRKVRITNLSPGDEFDNLSFDNPNIKPAHIGDIIFYLLTIPYEVSVTNMQLKAT</sequence>
<feature type="coiled-coil region" evidence="3">
    <location>
        <begin position="148"/>
        <end position="175"/>
    </location>
</feature>
<dbReference type="Pfam" id="PF00106">
    <property type="entry name" value="adh_short"/>
    <property type="match status" value="1"/>
</dbReference>
<accession>A0A9J6CRL2</accession>
<protein>
    <submittedName>
        <fullName evidence="4">Uncharacterized protein</fullName>
    </submittedName>
</protein>
<dbReference type="InterPro" id="IPR036291">
    <property type="entry name" value="NAD(P)-bd_dom_sf"/>
</dbReference>
<keyword evidence="2" id="KW-0560">Oxidoreductase</keyword>
<evidence type="ECO:0000256" key="3">
    <source>
        <dbReference type="SAM" id="Coils"/>
    </source>
</evidence>
<keyword evidence="3" id="KW-0175">Coiled coil</keyword>
<evidence type="ECO:0000256" key="1">
    <source>
        <dbReference type="ARBA" id="ARBA00006484"/>
    </source>
</evidence>
<gene>
    <name evidence="4" type="ORF">PVAND_014052</name>
</gene>
<dbReference type="AlphaFoldDB" id="A0A9J6CRL2"/>
<dbReference type="PANTHER" id="PTHR43115:SF4">
    <property type="entry name" value="DEHYDROGENASE_REDUCTASE SDR FAMILY MEMBER 11"/>
    <property type="match status" value="1"/>
</dbReference>
<reference evidence="4" key="1">
    <citation type="submission" date="2021-03" db="EMBL/GenBank/DDBJ databases">
        <title>Chromosome level genome of the anhydrobiotic midge Polypedilum vanderplanki.</title>
        <authorList>
            <person name="Yoshida Y."/>
            <person name="Kikawada T."/>
            <person name="Gusev O."/>
        </authorList>
    </citation>
    <scope>NUCLEOTIDE SEQUENCE</scope>
    <source>
        <strain evidence="4">NIAS01</strain>
        <tissue evidence="4">Whole body or cell culture</tissue>
    </source>
</reference>
<evidence type="ECO:0000313" key="4">
    <source>
        <dbReference type="EMBL" id="KAG5684841.1"/>
    </source>
</evidence>
<dbReference type="Gene3D" id="3.40.50.720">
    <property type="entry name" value="NAD(P)-binding Rossmann-like Domain"/>
    <property type="match status" value="1"/>
</dbReference>
<dbReference type="Proteomes" id="UP001107558">
    <property type="component" value="Chromosome 1"/>
</dbReference>
<dbReference type="GO" id="GO:0016491">
    <property type="term" value="F:oxidoreductase activity"/>
    <property type="evidence" value="ECO:0007669"/>
    <property type="project" value="UniProtKB-KW"/>
</dbReference>
<evidence type="ECO:0000313" key="5">
    <source>
        <dbReference type="Proteomes" id="UP001107558"/>
    </source>
</evidence>
<dbReference type="SUPFAM" id="SSF51735">
    <property type="entry name" value="NAD(P)-binding Rossmann-fold domains"/>
    <property type="match status" value="1"/>
</dbReference>
<organism evidence="4 5">
    <name type="scientific">Polypedilum vanderplanki</name>
    <name type="common">Sleeping chironomid midge</name>
    <dbReference type="NCBI Taxonomy" id="319348"/>
    <lineage>
        <taxon>Eukaryota</taxon>
        <taxon>Metazoa</taxon>
        <taxon>Ecdysozoa</taxon>
        <taxon>Arthropoda</taxon>
        <taxon>Hexapoda</taxon>
        <taxon>Insecta</taxon>
        <taxon>Pterygota</taxon>
        <taxon>Neoptera</taxon>
        <taxon>Endopterygota</taxon>
        <taxon>Diptera</taxon>
        <taxon>Nematocera</taxon>
        <taxon>Chironomoidea</taxon>
        <taxon>Chironomidae</taxon>
        <taxon>Chironominae</taxon>
        <taxon>Polypedilum</taxon>
        <taxon>Polypedilum</taxon>
    </lineage>
</organism>
<evidence type="ECO:0000256" key="2">
    <source>
        <dbReference type="ARBA" id="ARBA00023002"/>
    </source>
</evidence>
<comment type="similarity">
    <text evidence="1">Belongs to the short-chain dehydrogenases/reductases (SDR) family.</text>
</comment>